<protein>
    <submittedName>
        <fullName evidence="1">Uncharacterized protein</fullName>
    </submittedName>
</protein>
<comment type="caution">
    <text evidence="1">The sequence shown here is derived from an EMBL/GenBank/DDBJ whole genome shotgun (WGS) entry which is preliminary data.</text>
</comment>
<reference evidence="1 2" key="1">
    <citation type="submission" date="2018-10" db="EMBL/GenBank/DDBJ databases">
        <title>Phylogenomics of Brevibacillus.</title>
        <authorList>
            <person name="Dunlap C."/>
        </authorList>
    </citation>
    <scope>NUCLEOTIDE SEQUENCE [LARGE SCALE GENOMIC DNA]</scope>
    <source>
        <strain evidence="1 2">DSM 100115</strain>
    </source>
</reference>
<organism evidence="1 2">
    <name type="scientific">Brevibacillus gelatini</name>
    <dbReference type="NCBI Taxonomy" id="1655277"/>
    <lineage>
        <taxon>Bacteria</taxon>
        <taxon>Bacillati</taxon>
        <taxon>Bacillota</taxon>
        <taxon>Bacilli</taxon>
        <taxon>Bacillales</taxon>
        <taxon>Paenibacillaceae</taxon>
        <taxon>Brevibacillus</taxon>
    </lineage>
</organism>
<dbReference type="RefSeq" id="WP_122905008.1">
    <property type="nucleotide sequence ID" value="NZ_RHHS01000028.1"/>
</dbReference>
<evidence type="ECO:0000313" key="2">
    <source>
        <dbReference type="Proteomes" id="UP000268829"/>
    </source>
</evidence>
<evidence type="ECO:0000313" key="1">
    <source>
        <dbReference type="EMBL" id="RNB56544.1"/>
    </source>
</evidence>
<accession>A0A3M8AZC5</accession>
<dbReference type="AlphaFoldDB" id="A0A3M8AZC5"/>
<dbReference type="Proteomes" id="UP000268829">
    <property type="component" value="Unassembled WGS sequence"/>
</dbReference>
<name>A0A3M8AZC5_9BACL</name>
<proteinExistence type="predicted"/>
<dbReference type="EMBL" id="RHHS01000028">
    <property type="protein sequence ID" value="RNB56544.1"/>
    <property type="molecule type" value="Genomic_DNA"/>
</dbReference>
<dbReference type="OrthoDB" id="1807553at2"/>
<keyword evidence="2" id="KW-1185">Reference proteome</keyword>
<gene>
    <name evidence="1" type="ORF">EDM57_12110</name>
</gene>
<sequence>MDSRKSISWPEYLELEDIQDGLVILSNGRYRKYLEIFPIPLTHCSEKEMRNVYFGWQDFLRTLEIEIALYIQSRQVDLEEVMKRQKENRFNFIRTYNASGSTTEAFLMEQEHFNRELLASRNLPVRRNFLVFPLDDPTRSPEKANDFLSDRIEESLGRIQRFVRRYKRLETPEVYDILHAWCNKKQSKYISGVDLYEKGFDSLFVRGVPAFA</sequence>